<dbReference type="SUPFAM" id="SSF49785">
    <property type="entry name" value="Galactose-binding domain-like"/>
    <property type="match status" value="1"/>
</dbReference>
<evidence type="ECO:0000256" key="4">
    <source>
        <dbReference type="ARBA" id="ARBA00022825"/>
    </source>
</evidence>
<dbReference type="InterPro" id="IPR037045">
    <property type="entry name" value="S8pro/Inhibitor_I9_sf"/>
</dbReference>
<feature type="chain" id="PRO_5035275551" evidence="8">
    <location>
        <begin position="39"/>
        <end position="536"/>
    </location>
</feature>
<dbReference type="AlphaFoldDB" id="A0A8J3SNY0"/>
<feature type="domain" description="P/Homo B" evidence="9">
    <location>
        <begin position="413"/>
        <end position="536"/>
    </location>
</feature>
<dbReference type="GO" id="GO:0006508">
    <property type="term" value="P:proteolysis"/>
    <property type="evidence" value="ECO:0007669"/>
    <property type="project" value="UniProtKB-KW"/>
</dbReference>
<dbReference type="InterPro" id="IPR002884">
    <property type="entry name" value="P_dom"/>
</dbReference>
<dbReference type="Gene3D" id="3.40.50.200">
    <property type="entry name" value="Peptidase S8/S53 domain"/>
    <property type="match status" value="1"/>
</dbReference>
<dbReference type="SUPFAM" id="SSF54897">
    <property type="entry name" value="Protease propeptides/inhibitors"/>
    <property type="match status" value="1"/>
</dbReference>
<feature type="active site" description="Charge relay system" evidence="5 6">
    <location>
        <position position="352"/>
    </location>
</feature>
<dbReference type="Pfam" id="PF01483">
    <property type="entry name" value="P_proprotein"/>
    <property type="match status" value="1"/>
</dbReference>
<comment type="similarity">
    <text evidence="1 6 7">Belongs to the peptidase S8 family.</text>
</comment>
<dbReference type="PANTHER" id="PTHR43806">
    <property type="entry name" value="PEPTIDASE S8"/>
    <property type="match status" value="1"/>
</dbReference>
<dbReference type="SUPFAM" id="SSF52743">
    <property type="entry name" value="Subtilisin-like"/>
    <property type="match status" value="1"/>
</dbReference>
<dbReference type="PANTHER" id="PTHR43806:SF11">
    <property type="entry name" value="CEREVISIN-RELATED"/>
    <property type="match status" value="1"/>
</dbReference>
<dbReference type="Gene3D" id="2.60.120.260">
    <property type="entry name" value="Galactose-binding domain-like"/>
    <property type="match status" value="1"/>
</dbReference>
<keyword evidence="4 6" id="KW-0720">Serine protease</keyword>
<evidence type="ECO:0000256" key="3">
    <source>
        <dbReference type="ARBA" id="ARBA00022801"/>
    </source>
</evidence>
<dbReference type="Pfam" id="PF00082">
    <property type="entry name" value="Peptidase_S8"/>
    <property type="match status" value="1"/>
</dbReference>
<dbReference type="EMBL" id="BOOJ01000109">
    <property type="protein sequence ID" value="GIH97886.1"/>
    <property type="molecule type" value="Genomic_DNA"/>
</dbReference>
<comment type="caution">
    <text evidence="10">The sequence shown here is derived from an EMBL/GenBank/DDBJ whole genome shotgun (WGS) entry which is preliminary data.</text>
</comment>
<organism evidence="10 11">
    <name type="scientific">Planobispora siamensis</name>
    <dbReference type="NCBI Taxonomy" id="936338"/>
    <lineage>
        <taxon>Bacteria</taxon>
        <taxon>Bacillati</taxon>
        <taxon>Actinomycetota</taxon>
        <taxon>Actinomycetes</taxon>
        <taxon>Streptosporangiales</taxon>
        <taxon>Streptosporangiaceae</taxon>
        <taxon>Planobispora</taxon>
    </lineage>
</organism>
<dbReference type="PRINTS" id="PR00723">
    <property type="entry name" value="SUBTILISIN"/>
</dbReference>
<evidence type="ECO:0000256" key="5">
    <source>
        <dbReference type="PIRSR" id="PIRSR615500-1"/>
    </source>
</evidence>
<accession>A0A8J3SNY0</accession>
<feature type="signal peptide" evidence="8">
    <location>
        <begin position="1"/>
        <end position="38"/>
    </location>
</feature>
<feature type="active site" description="Charge relay system" evidence="5 6">
    <location>
        <position position="167"/>
    </location>
</feature>
<dbReference type="CDD" id="cd04077">
    <property type="entry name" value="Peptidases_S8_PCSK9_ProteinaseK_like"/>
    <property type="match status" value="1"/>
</dbReference>
<dbReference type="PROSITE" id="PS00136">
    <property type="entry name" value="SUBTILASE_ASP"/>
    <property type="match status" value="1"/>
</dbReference>
<keyword evidence="8" id="KW-0732">Signal</keyword>
<evidence type="ECO:0000313" key="10">
    <source>
        <dbReference type="EMBL" id="GIH97886.1"/>
    </source>
</evidence>
<dbReference type="InterPro" id="IPR023827">
    <property type="entry name" value="Peptidase_S8_Asp-AS"/>
</dbReference>
<evidence type="ECO:0000256" key="1">
    <source>
        <dbReference type="ARBA" id="ARBA00011073"/>
    </source>
</evidence>
<dbReference type="InterPro" id="IPR000209">
    <property type="entry name" value="Peptidase_S8/S53_dom"/>
</dbReference>
<dbReference type="InterPro" id="IPR008979">
    <property type="entry name" value="Galactose-bd-like_sf"/>
</dbReference>
<evidence type="ECO:0000313" key="11">
    <source>
        <dbReference type="Proteomes" id="UP000619788"/>
    </source>
</evidence>
<feature type="active site" description="Charge relay system" evidence="5 6">
    <location>
        <position position="200"/>
    </location>
</feature>
<sequence>MRRTGMRHAHRTMRTMTTAGLLAVALLSGTGMATAAHAADKPGTVRKPAGQLVSGQYIVVLKNGTAVSSTAVRQQAGKLTTRRGGKVARTFTGGIKGFTVRASEAQARMLAGDPAVAYVEQDTRVRATDTQTGPTWGLDRLDQRTRGLDGSYTYDSTASGVGVYVIDTGIRSGHTDFGGRVTGGVDTVGDGYGTADCNGHGTHVAATVGGQTWGVAKGADLHPVRVLGCDGSGTVSGVIAGVDWVTQNATGPSVANMSLGGSASTALDDAVRRSVAAGVTYVVAAGNSATDACAASPARVSEAVTVGATSAADSRASFSNYGRCLDLFAPGVNITSAWSTGDTATRTISGTSMAAPHVAGLAALHLAADPAATPRQVAQALTEEATPGIVGNAGTGSPNLLAYSGTEEVPAPPAPEPEPPAETHFVNDIDVPLSKSWYGSQASLTVRGMADGADTATVTVAVKRASRADLVIDLVLPDGKTIPLRKLSLRDRGADLNAVYTVPVAGRALDGTWKLRLRTLLPLRNNGYLDSWSVRF</sequence>
<keyword evidence="11" id="KW-1185">Reference proteome</keyword>
<dbReference type="PROSITE" id="PS00138">
    <property type="entry name" value="SUBTILASE_SER"/>
    <property type="match status" value="1"/>
</dbReference>
<evidence type="ECO:0000256" key="8">
    <source>
        <dbReference type="SAM" id="SignalP"/>
    </source>
</evidence>
<dbReference type="InterPro" id="IPR010259">
    <property type="entry name" value="S8pro/Inhibitor_I9"/>
</dbReference>
<dbReference type="GO" id="GO:0005615">
    <property type="term" value="C:extracellular space"/>
    <property type="evidence" value="ECO:0007669"/>
    <property type="project" value="TreeGrafter"/>
</dbReference>
<dbReference type="GO" id="GO:0004252">
    <property type="term" value="F:serine-type endopeptidase activity"/>
    <property type="evidence" value="ECO:0007669"/>
    <property type="project" value="UniProtKB-UniRule"/>
</dbReference>
<evidence type="ECO:0000256" key="2">
    <source>
        <dbReference type="ARBA" id="ARBA00022670"/>
    </source>
</evidence>
<keyword evidence="3 6" id="KW-0378">Hydrolase</keyword>
<evidence type="ECO:0000256" key="6">
    <source>
        <dbReference type="PROSITE-ProRule" id="PRU01240"/>
    </source>
</evidence>
<dbReference type="Proteomes" id="UP000619788">
    <property type="component" value="Unassembled WGS sequence"/>
</dbReference>
<dbReference type="InterPro" id="IPR036852">
    <property type="entry name" value="Peptidase_S8/S53_dom_sf"/>
</dbReference>
<dbReference type="Gene3D" id="3.30.70.80">
    <property type="entry name" value="Peptidase S8 propeptide/proteinase inhibitor I9"/>
    <property type="match status" value="1"/>
</dbReference>
<dbReference type="InterPro" id="IPR023828">
    <property type="entry name" value="Peptidase_S8_Ser-AS"/>
</dbReference>
<protein>
    <submittedName>
        <fullName evidence="10">Serine protease</fullName>
    </submittedName>
</protein>
<dbReference type="InterPro" id="IPR050131">
    <property type="entry name" value="Peptidase_S8_subtilisin-like"/>
</dbReference>
<gene>
    <name evidence="10" type="ORF">Psi01_85160</name>
</gene>
<name>A0A8J3SNY0_9ACTN</name>
<dbReference type="InterPro" id="IPR034193">
    <property type="entry name" value="PCSK9_ProteinaseK-like"/>
</dbReference>
<keyword evidence="2 6" id="KW-0645">Protease</keyword>
<proteinExistence type="inferred from homology"/>
<dbReference type="InterPro" id="IPR015500">
    <property type="entry name" value="Peptidase_S8_subtilisin-rel"/>
</dbReference>
<dbReference type="Pfam" id="PF05922">
    <property type="entry name" value="Inhibitor_I9"/>
    <property type="match status" value="1"/>
</dbReference>
<evidence type="ECO:0000256" key="7">
    <source>
        <dbReference type="RuleBase" id="RU003355"/>
    </source>
</evidence>
<dbReference type="FunFam" id="3.40.50.200:FF:000014">
    <property type="entry name" value="Proteinase K"/>
    <property type="match status" value="1"/>
</dbReference>
<reference evidence="10 11" key="1">
    <citation type="submission" date="2021-01" db="EMBL/GenBank/DDBJ databases">
        <title>Whole genome shotgun sequence of Planobispora siamensis NBRC 107568.</title>
        <authorList>
            <person name="Komaki H."/>
            <person name="Tamura T."/>
        </authorList>
    </citation>
    <scope>NUCLEOTIDE SEQUENCE [LARGE SCALE GENOMIC DNA]</scope>
    <source>
        <strain evidence="10 11">NBRC 107568</strain>
    </source>
</reference>
<evidence type="ECO:0000259" key="9">
    <source>
        <dbReference type="PROSITE" id="PS51829"/>
    </source>
</evidence>
<dbReference type="PROSITE" id="PS51829">
    <property type="entry name" value="P_HOMO_B"/>
    <property type="match status" value="1"/>
</dbReference>
<dbReference type="PROSITE" id="PS51892">
    <property type="entry name" value="SUBTILASE"/>
    <property type="match status" value="1"/>
</dbReference>